<comment type="caution">
    <text evidence="1">The sequence shown here is derived from an EMBL/GenBank/DDBJ whole genome shotgun (WGS) entry which is preliminary data.</text>
</comment>
<protein>
    <recommendedName>
        <fullName evidence="3">Hydrogenase expression/formation protein HupK</fullName>
    </recommendedName>
</protein>
<reference evidence="1 2" key="1">
    <citation type="submission" date="2018-02" db="EMBL/GenBank/DDBJ databases">
        <title>Genomic Encyclopedia of Archaeal and Bacterial Type Strains, Phase II (KMG-II): from individual species to whole genera.</title>
        <authorList>
            <person name="Goeker M."/>
        </authorList>
    </citation>
    <scope>NUCLEOTIDE SEQUENCE [LARGE SCALE GENOMIC DNA]</scope>
    <source>
        <strain evidence="1 2">DSM 18921</strain>
    </source>
</reference>
<proteinExistence type="predicted"/>
<name>A0A2S8RYX9_9RHOB</name>
<organism evidence="1 2">
    <name type="scientific">Albidovulum denitrificans</name>
    <dbReference type="NCBI Taxonomy" id="404881"/>
    <lineage>
        <taxon>Bacteria</taxon>
        <taxon>Pseudomonadati</taxon>
        <taxon>Pseudomonadota</taxon>
        <taxon>Alphaproteobacteria</taxon>
        <taxon>Rhodobacterales</taxon>
        <taxon>Paracoccaceae</taxon>
        <taxon>Albidovulum</taxon>
    </lineage>
</organism>
<accession>A0A2S8RYX9</accession>
<sequence>MTLSAVTLTLGPKGPTLVSAPRMPVEDMVIGRPVAEVAELLPRLFNLCRMAQTVAAKLALGLPATEDPMPEIIRDHVLKLCITLPHAFGLPALAVPEPQLLPHRHPAAMLLGPGGLPDDLDDLRGPLVPLFQHLARTFPPGAATTTPLPAPLHPLVGGAFENSAAGRQADHPLLRRIESSHGRGPLWRLAGLLADLDAALAGRLGGAELVDGIATVPAARGTYALRLTQSGGLVTGLIRRTPTDHILAPGGALRQSLARLPDGRRDLAQQVVALHDPCVPVTVREVEDA</sequence>
<dbReference type="AlphaFoldDB" id="A0A2S8RYX9"/>
<dbReference type="Proteomes" id="UP000238338">
    <property type="component" value="Unassembled WGS sequence"/>
</dbReference>
<evidence type="ECO:0008006" key="3">
    <source>
        <dbReference type="Google" id="ProtNLM"/>
    </source>
</evidence>
<dbReference type="SUPFAM" id="SSF56762">
    <property type="entry name" value="HydB/Nqo4-like"/>
    <property type="match status" value="1"/>
</dbReference>
<evidence type="ECO:0000313" key="1">
    <source>
        <dbReference type="EMBL" id="PQV53733.1"/>
    </source>
</evidence>
<keyword evidence="2" id="KW-1185">Reference proteome</keyword>
<dbReference type="EMBL" id="PVEP01000012">
    <property type="protein sequence ID" value="PQV53733.1"/>
    <property type="molecule type" value="Genomic_DNA"/>
</dbReference>
<evidence type="ECO:0000313" key="2">
    <source>
        <dbReference type="Proteomes" id="UP000238338"/>
    </source>
</evidence>
<dbReference type="RefSeq" id="WP_105516290.1">
    <property type="nucleotide sequence ID" value="NZ_PVEP01000012.1"/>
</dbReference>
<gene>
    <name evidence="1" type="ORF">LX70_03740</name>
</gene>
<dbReference type="InterPro" id="IPR029014">
    <property type="entry name" value="NiFe-Hase_large"/>
</dbReference>
<dbReference type="OrthoDB" id="7778333at2"/>